<proteinExistence type="predicted"/>
<reference evidence="1" key="1">
    <citation type="submission" date="2018-05" db="EMBL/GenBank/DDBJ databases">
        <authorList>
            <person name="Lanie J.A."/>
            <person name="Ng W.-L."/>
            <person name="Kazmierczak K.M."/>
            <person name="Andrzejewski T.M."/>
            <person name="Davidsen T.M."/>
            <person name="Wayne K.J."/>
            <person name="Tettelin H."/>
            <person name="Glass J.I."/>
            <person name="Rusch D."/>
            <person name="Podicherti R."/>
            <person name="Tsui H.-C.T."/>
            <person name="Winkler M.E."/>
        </authorList>
    </citation>
    <scope>NUCLEOTIDE SEQUENCE</scope>
</reference>
<protein>
    <submittedName>
        <fullName evidence="1">Uncharacterized protein</fullName>
    </submittedName>
</protein>
<dbReference type="AlphaFoldDB" id="A0A382L4P0"/>
<name>A0A382L4P0_9ZZZZ</name>
<sequence length="285" mass="33137">MEETVSGVLTVENNKAFLKGPSGQNYLKDEHIWDGYVAHWKDQTVHARRLPQKDYNTGKPIYILWLEEEKKSVPFFELYYNERLVKYSASTLGHNAINIGGDIFNFSHLINENEVITPEENFYRPALGEFAPSPTTGRFALNENGRNYYDKFGRNFMRTIHVLRVEGIDEATLVNIFHEELKVIHNTDPHPENPEKYKDFNFFNRSCTTILRDGLRKYGLKKINGVFPRDFFTSAATICLGIQELNSTVFTMPQLLVKEAPPSVSTPFMNPCNYYQFRKLRYQNQ</sequence>
<dbReference type="EMBL" id="UINC01084863">
    <property type="protein sequence ID" value="SVC31894.1"/>
    <property type="molecule type" value="Genomic_DNA"/>
</dbReference>
<evidence type="ECO:0000313" key="1">
    <source>
        <dbReference type="EMBL" id="SVC31894.1"/>
    </source>
</evidence>
<organism evidence="1">
    <name type="scientific">marine metagenome</name>
    <dbReference type="NCBI Taxonomy" id="408172"/>
    <lineage>
        <taxon>unclassified sequences</taxon>
        <taxon>metagenomes</taxon>
        <taxon>ecological metagenomes</taxon>
    </lineage>
</organism>
<gene>
    <name evidence="1" type="ORF">METZ01_LOCUS284748</name>
</gene>
<accession>A0A382L4P0</accession>